<protein>
    <recommendedName>
        <fullName evidence="2">ribonuclease H</fullName>
        <ecNumber evidence="2">3.1.26.4</ecNumber>
    </recommendedName>
</protein>
<dbReference type="PANTHER" id="PTHR41694">
    <property type="entry name" value="ENDOGENOUS RETROVIRUS GROUP K MEMBER POL PROTEIN"/>
    <property type="match status" value="1"/>
</dbReference>
<dbReference type="PROSITE" id="PS50879">
    <property type="entry name" value="RNASE_H_1"/>
    <property type="match status" value="1"/>
</dbReference>
<feature type="non-terminal residue" evidence="11">
    <location>
        <position position="557"/>
    </location>
</feature>
<dbReference type="Pfam" id="PF00078">
    <property type="entry name" value="RVT_1"/>
    <property type="match status" value="1"/>
</dbReference>
<evidence type="ECO:0000313" key="11">
    <source>
        <dbReference type="EMBL" id="NWV08069.1"/>
    </source>
</evidence>
<feature type="domain" description="RNase H type-1" evidence="10">
    <location>
        <begin position="437"/>
        <end position="557"/>
    </location>
</feature>
<gene>
    <name evidence="11" type="primary">Hervk_0</name>
    <name evidence="11" type="ORF">PTIVIO_R05187</name>
</gene>
<dbReference type="InterPro" id="IPR002156">
    <property type="entry name" value="RNaseH_domain"/>
</dbReference>
<dbReference type="GO" id="GO:0004523">
    <property type="term" value="F:RNA-DNA hybrid ribonuclease activity"/>
    <property type="evidence" value="ECO:0007669"/>
    <property type="project" value="UniProtKB-EC"/>
</dbReference>
<comment type="similarity">
    <text evidence="1">Belongs to the beta type-B retroviral polymerase family. HERV class-II K(HML-2) pol subfamily.</text>
</comment>
<dbReference type="Gene3D" id="3.30.420.10">
    <property type="entry name" value="Ribonuclease H-like superfamily/Ribonuclease H"/>
    <property type="match status" value="1"/>
</dbReference>
<dbReference type="InterPro" id="IPR010661">
    <property type="entry name" value="RVT_thumb"/>
</dbReference>
<dbReference type="Pfam" id="PF00075">
    <property type="entry name" value="RNase_H"/>
    <property type="match status" value="1"/>
</dbReference>
<evidence type="ECO:0000256" key="2">
    <source>
        <dbReference type="ARBA" id="ARBA00012180"/>
    </source>
</evidence>
<dbReference type="SUPFAM" id="SSF53098">
    <property type="entry name" value="Ribonuclease H-like"/>
    <property type="match status" value="1"/>
</dbReference>
<organism evidence="11 12">
    <name type="scientific">Ptilonorhynchus violaceus</name>
    <name type="common">Satin bowerbird</name>
    <name type="synonym">Pyrrhocorax violaceus</name>
    <dbReference type="NCBI Taxonomy" id="28724"/>
    <lineage>
        <taxon>Eukaryota</taxon>
        <taxon>Metazoa</taxon>
        <taxon>Chordata</taxon>
        <taxon>Craniata</taxon>
        <taxon>Vertebrata</taxon>
        <taxon>Euteleostomi</taxon>
        <taxon>Archelosauria</taxon>
        <taxon>Archosauria</taxon>
        <taxon>Dinosauria</taxon>
        <taxon>Saurischia</taxon>
        <taxon>Theropoda</taxon>
        <taxon>Coelurosauria</taxon>
        <taxon>Aves</taxon>
        <taxon>Neognathae</taxon>
        <taxon>Neoaves</taxon>
        <taxon>Telluraves</taxon>
        <taxon>Australaves</taxon>
        <taxon>Passeriformes</taxon>
        <taxon>Ptilonorhynchidae</taxon>
        <taxon>Ptilonorhynchus</taxon>
    </lineage>
</organism>
<feature type="non-terminal residue" evidence="11">
    <location>
        <position position="1"/>
    </location>
</feature>
<dbReference type="InterPro" id="IPR036397">
    <property type="entry name" value="RNaseH_sf"/>
</dbReference>
<evidence type="ECO:0000256" key="8">
    <source>
        <dbReference type="ARBA" id="ARBA00022918"/>
    </source>
</evidence>
<keyword evidence="5" id="KW-0540">Nuclease</keyword>
<evidence type="ECO:0000259" key="10">
    <source>
        <dbReference type="PROSITE" id="PS50879"/>
    </source>
</evidence>
<evidence type="ECO:0000256" key="7">
    <source>
        <dbReference type="ARBA" id="ARBA00022801"/>
    </source>
</evidence>
<evidence type="ECO:0000256" key="5">
    <source>
        <dbReference type="ARBA" id="ARBA00022722"/>
    </source>
</evidence>
<dbReference type="GO" id="GO:0003964">
    <property type="term" value="F:RNA-directed DNA polymerase activity"/>
    <property type="evidence" value="ECO:0007669"/>
    <property type="project" value="UniProtKB-KW"/>
</dbReference>
<accession>A0A7K6C054</accession>
<dbReference type="PROSITE" id="PS50878">
    <property type="entry name" value="RT_POL"/>
    <property type="match status" value="1"/>
</dbReference>
<proteinExistence type="inferred from homology"/>
<reference evidence="11 12" key="1">
    <citation type="submission" date="2019-09" db="EMBL/GenBank/DDBJ databases">
        <title>Bird 10,000 Genomes (B10K) Project - Family phase.</title>
        <authorList>
            <person name="Zhang G."/>
        </authorList>
    </citation>
    <scope>NUCLEOTIDE SEQUENCE [LARGE SCALE GENOMIC DNA]</scope>
    <source>
        <strain evidence="11">B10K-DU-012-10</strain>
        <tissue evidence="11">Blood</tissue>
    </source>
</reference>
<evidence type="ECO:0000313" key="12">
    <source>
        <dbReference type="Proteomes" id="UP000584880"/>
    </source>
</evidence>
<keyword evidence="3" id="KW-0808">Transferase</keyword>
<dbReference type="InterPro" id="IPR043128">
    <property type="entry name" value="Rev_trsase/Diguanyl_cyclase"/>
</dbReference>
<keyword evidence="8" id="KW-0695">RNA-directed DNA polymerase</keyword>
<dbReference type="EMBL" id="VZRJ01006672">
    <property type="protein sequence ID" value="NWV08069.1"/>
    <property type="molecule type" value="Genomic_DNA"/>
</dbReference>
<evidence type="ECO:0000256" key="1">
    <source>
        <dbReference type="ARBA" id="ARBA00010879"/>
    </source>
</evidence>
<dbReference type="PANTHER" id="PTHR41694:SF3">
    <property type="entry name" value="RNA-DIRECTED DNA POLYMERASE-RELATED"/>
    <property type="match status" value="1"/>
</dbReference>
<evidence type="ECO:0000256" key="3">
    <source>
        <dbReference type="ARBA" id="ARBA00022679"/>
    </source>
</evidence>
<comment type="caution">
    <text evidence="11">The sequence shown here is derived from an EMBL/GenBank/DDBJ whole genome shotgun (WGS) entry which is preliminary data.</text>
</comment>
<dbReference type="InterPro" id="IPR043502">
    <property type="entry name" value="DNA/RNA_pol_sf"/>
</dbReference>
<name>A0A7K6C054_PTIVI</name>
<evidence type="ECO:0000256" key="4">
    <source>
        <dbReference type="ARBA" id="ARBA00022695"/>
    </source>
</evidence>
<keyword evidence="12" id="KW-1185">Reference proteome</keyword>
<dbReference type="Pfam" id="PF06817">
    <property type="entry name" value="RVT_thumb"/>
    <property type="match status" value="1"/>
</dbReference>
<evidence type="ECO:0000256" key="6">
    <source>
        <dbReference type="ARBA" id="ARBA00022759"/>
    </source>
</evidence>
<keyword evidence="6" id="KW-0255">Endonuclease</keyword>
<sequence>LNWKTDSPVWVDQWPLEKTKLEALNALVEEQLQKGNIEPSNSPWNSPVFVIRKPGKDRWRLLHDLRKINEVIEDMGPLQPGMPSPTMLPQKWKLAVIDIRDCFFNIPLHPKDAPWFTFSVPSMNREAPMRRYHWRVLPQGMKNSPTICQWYVARILSPIRKVANKAIIYHYMDDLLICAPTQTYVNQTLEQVIQALKKEGFEIQSEKVQRVCPWKYLGLIISERTIKPQSVSINNNPRTLQELHQLCGTINWVRPLLGLTTEDLAPLFNLLRGDCELTAPRTLTDEAKRSIQKVEKAISTRQVHRYNDKLPFRFAIIGEMPYLHGLIFQWDEKDPLLLIEWFFLSHQPSKSITQPQELMAKLITKARVRLRTLAGCNFMCIYMLLNLDQLESLLQTNDNLQYALDSYTGQISIHYPKHSLLRLALKIIPKQIQSKKPLNALTLFTDGSGASCKSVITWLQDPQTQKWESDVEVVHGSPQVAELAAVVRAFERFKEPFNLITDSAYVAGVTARAEYAMLKEVSNPKIYSLLSKLVHLISHREQPYYVMHIRSHSALPG</sequence>
<dbReference type="SUPFAM" id="SSF56672">
    <property type="entry name" value="DNA/RNA polymerases"/>
    <property type="match status" value="1"/>
</dbReference>
<feature type="domain" description="Reverse transcriptase" evidence="9">
    <location>
        <begin position="32"/>
        <end position="221"/>
    </location>
</feature>
<dbReference type="Gene3D" id="3.10.10.10">
    <property type="entry name" value="HIV Type 1 Reverse Transcriptase, subunit A, domain 1"/>
    <property type="match status" value="1"/>
</dbReference>
<keyword evidence="7" id="KW-0378">Hydrolase</keyword>
<evidence type="ECO:0000259" key="9">
    <source>
        <dbReference type="PROSITE" id="PS50878"/>
    </source>
</evidence>
<dbReference type="InterPro" id="IPR012337">
    <property type="entry name" value="RNaseH-like_sf"/>
</dbReference>
<dbReference type="AlphaFoldDB" id="A0A7K6C054"/>
<keyword evidence="4" id="KW-0548">Nucleotidyltransferase</keyword>
<dbReference type="InterPro" id="IPR000477">
    <property type="entry name" value="RT_dom"/>
</dbReference>
<dbReference type="GO" id="GO:0035613">
    <property type="term" value="F:RNA stem-loop binding"/>
    <property type="evidence" value="ECO:0007669"/>
    <property type="project" value="TreeGrafter"/>
</dbReference>
<dbReference type="EC" id="3.1.26.4" evidence="2"/>
<dbReference type="Proteomes" id="UP000584880">
    <property type="component" value="Unassembled WGS sequence"/>
</dbReference>
<dbReference type="Gene3D" id="3.30.70.270">
    <property type="match status" value="2"/>
</dbReference>